<dbReference type="OrthoDB" id="9804026at2"/>
<dbReference type="CDD" id="cd04301">
    <property type="entry name" value="NAT_SF"/>
    <property type="match status" value="1"/>
</dbReference>
<dbReference type="PROSITE" id="PS51186">
    <property type="entry name" value="GNAT"/>
    <property type="match status" value="1"/>
</dbReference>
<dbReference type="PANTHER" id="PTHR43420">
    <property type="entry name" value="ACETYLTRANSFERASE"/>
    <property type="match status" value="1"/>
</dbReference>
<keyword evidence="5" id="KW-1185">Reference proteome</keyword>
<proteinExistence type="predicted"/>
<dbReference type="InterPro" id="IPR050680">
    <property type="entry name" value="YpeA/RimI_acetyltransf"/>
</dbReference>
<name>A0A922P1K6_9HYPH</name>
<dbReference type="RefSeq" id="WP_037168297.1">
    <property type="nucleotide sequence ID" value="NZ_CAJXID010000011.1"/>
</dbReference>
<evidence type="ECO:0000256" key="1">
    <source>
        <dbReference type="ARBA" id="ARBA00022679"/>
    </source>
</evidence>
<dbReference type="SUPFAM" id="SSF55729">
    <property type="entry name" value="Acyl-CoA N-acyltransferases (Nat)"/>
    <property type="match status" value="1"/>
</dbReference>
<protein>
    <submittedName>
        <fullName evidence="4">Alanine acetyltransferase</fullName>
    </submittedName>
</protein>
<comment type="caution">
    <text evidence="4">The sequence shown here is derived from an EMBL/GenBank/DDBJ whole genome shotgun (WGS) entry which is preliminary data.</text>
</comment>
<gene>
    <name evidence="4" type="ORF">GV68_12905</name>
</gene>
<dbReference type="InterPro" id="IPR016181">
    <property type="entry name" value="Acyl_CoA_acyltransferase"/>
</dbReference>
<reference evidence="4 5" key="1">
    <citation type="submission" date="2014-06" db="EMBL/GenBank/DDBJ databases">
        <title>Rhizobium pelagicum/R2-400B4.</title>
        <authorList>
            <person name="Kimes N.E."/>
            <person name="Lopez-Perez M."/>
        </authorList>
    </citation>
    <scope>NUCLEOTIDE SEQUENCE [LARGE SCALE GENOMIC DNA]</scope>
    <source>
        <strain evidence="4 5">R2-400B4</strain>
    </source>
</reference>
<sequence>MIDAYLQWKPFFEIVPWVADDCFEASLLHGQRFPRQWSDGEFMSLFLQPNVFGFVARQTNAFFSRPIGGFVLARETAGEAEILSIAVSTKFGRSGLGWRLMQAALREASQRGGEVVFLEVEAANEAAVGLYRKLNFQTVAERPAYYSNPDGTKSTALVMKRDLR</sequence>
<accession>A0A922P1K6</accession>
<dbReference type="EMBL" id="JOKJ01000024">
    <property type="protein sequence ID" value="KEQ04600.1"/>
    <property type="molecule type" value="Genomic_DNA"/>
</dbReference>
<evidence type="ECO:0000259" key="3">
    <source>
        <dbReference type="PROSITE" id="PS51186"/>
    </source>
</evidence>
<evidence type="ECO:0000313" key="5">
    <source>
        <dbReference type="Proteomes" id="UP000052167"/>
    </source>
</evidence>
<feature type="domain" description="N-acetyltransferase" evidence="3">
    <location>
        <begin position="12"/>
        <end position="164"/>
    </location>
</feature>
<dbReference type="Proteomes" id="UP000052167">
    <property type="component" value="Unassembled WGS sequence"/>
</dbReference>
<evidence type="ECO:0000256" key="2">
    <source>
        <dbReference type="ARBA" id="ARBA00023315"/>
    </source>
</evidence>
<organism evidence="4 5">
    <name type="scientific">Pseudorhizobium pelagicum</name>
    <dbReference type="NCBI Taxonomy" id="1509405"/>
    <lineage>
        <taxon>Bacteria</taxon>
        <taxon>Pseudomonadati</taxon>
        <taxon>Pseudomonadota</taxon>
        <taxon>Alphaproteobacteria</taxon>
        <taxon>Hyphomicrobiales</taxon>
        <taxon>Rhizobiaceae</taxon>
        <taxon>Rhizobium/Agrobacterium group</taxon>
        <taxon>Pseudorhizobium</taxon>
    </lineage>
</organism>
<keyword evidence="2" id="KW-0012">Acyltransferase</keyword>
<dbReference type="InterPro" id="IPR000182">
    <property type="entry name" value="GNAT_dom"/>
</dbReference>
<dbReference type="Pfam" id="PF00583">
    <property type="entry name" value="Acetyltransf_1"/>
    <property type="match status" value="1"/>
</dbReference>
<dbReference type="PANTHER" id="PTHR43420:SF12">
    <property type="entry name" value="N-ACETYLTRANSFERASE DOMAIN-CONTAINING PROTEIN"/>
    <property type="match status" value="1"/>
</dbReference>
<dbReference type="Gene3D" id="3.40.630.30">
    <property type="match status" value="1"/>
</dbReference>
<keyword evidence="1" id="KW-0808">Transferase</keyword>
<dbReference type="AlphaFoldDB" id="A0A922P1K6"/>
<evidence type="ECO:0000313" key="4">
    <source>
        <dbReference type="EMBL" id="KEQ04600.1"/>
    </source>
</evidence>
<dbReference type="GO" id="GO:0016747">
    <property type="term" value="F:acyltransferase activity, transferring groups other than amino-acyl groups"/>
    <property type="evidence" value="ECO:0007669"/>
    <property type="project" value="InterPro"/>
</dbReference>